<dbReference type="SUPFAM" id="SSF55136">
    <property type="entry name" value="Probable bacterial effector-binding domain"/>
    <property type="match status" value="2"/>
</dbReference>
<sequence length="205" mass="23807">MLKIFMISLILQGTLMAIEEPKFTVIEKNDTFEIRKYSSYLVAETEVSGEFDEMGKKAFKILFKYISGENQERSEIAMTSPVIQKDQEQPSQKIKMTAPVIQEIDNNNTQSSTFSFVMPENFTLETLPIPLDKRINIKEIPERTIAVREYSGTWSQDRFNENKILLLEALKKAKIQTIGEASFARYNSPFSLWFLRRNEVMIEIE</sequence>
<name>A0A6S6RY70_9BACT</name>
<evidence type="ECO:0000313" key="1">
    <source>
        <dbReference type="EMBL" id="CAA6801031.1"/>
    </source>
</evidence>
<dbReference type="EMBL" id="CACVAP010000032">
    <property type="protein sequence ID" value="CAA6801031.1"/>
    <property type="molecule type" value="Genomic_DNA"/>
</dbReference>
<dbReference type="PANTHER" id="PTHR11220">
    <property type="entry name" value="HEME-BINDING PROTEIN-RELATED"/>
    <property type="match status" value="1"/>
</dbReference>
<accession>A0A6S6RY70</accession>
<dbReference type="Gene3D" id="3.20.80.10">
    <property type="entry name" value="Regulatory factor, effector binding domain"/>
    <property type="match status" value="2"/>
</dbReference>
<dbReference type="InterPro" id="IPR011256">
    <property type="entry name" value="Reg_factor_effector_dom_sf"/>
</dbReference>
<proteinExistence type="predicted"/>
<protein>
    <submittedName>
        <fullName evidence="1">Heme-binding protein</fullName>
    </submittedName>
</protein>
<gene>
    <name evidence="1" type="ORF">HELGO_WM12621</name>
</gene>
<dbReference type="Pfam" id="PF04832">
    <property type="entry name" value="SOUL"/>
    <property type="match status" value="1"/>
</dbReference>
<dbReference type="AlphaFoldDB" id="A0A6S6RY70"/>
<organism evidence="1">
    <name type="scientific">uncultured Sulfurovum sp</name>
    <dbReference type="NCBI Taxonomy" id="269237"/>
    <lineage>
        <taxon>Bacteria</taxon>
        <taxon>Pseudomonadati</taxon>
        <taxon>Campylobacterota</taxon>
        <taxon>Epsilonproteobacteria</taxon>
        <taxon>Campylobacterales</taxon>
        <taxon>Sulfurovaceae</taxon>
        <taxon>Sulfurovum</taxon>
        <taxon>environmental samples</taxon>
    </lineage>
</organism>
<dbReference type="PANTHER" id="PTHR11220:SF58">
    <property type="entry name" value="SOUL HEME-BINDING FAMILY PROTEIN"/>
    <property type="match status" value="1"/>
</dbReference>
<reference evidence="1" key="1">
    <citation type="submission" date="2020-01" db="EMBL/GenBank/DDBJ databases">
        <authorList>
            <person name="Meier V. D."/>
            <person name="Meier V D."/>
        </authorList>
    </citation>
    <scope>NUCLEOTIDE SEQUENCE</scope>
    <source>
        <strain evidence="1">HLG_WM_MAG_06</strain>
    </source>
</reference>
<dbReference type="InterPro" id="IPR006917">
    <property type="entry name" value="SOUL_heme-bd"/>
</dbReference>